<feature type="transmembrane region" description="Helical" evidence="6">
    <location>
        <begin position="20"/>
        <end position="42"/>
    </location>
</feature>
<dbReference type="RefSeq" id="WP_370717011.1">
    <property type="nucleotide sequence ID" value="NZ_JBGGTQ010000001.1"/>
</dbReference>
<organism evidence="9 10">
    <name type="scientific">Kineococcus mangrovi</name>
    <dbReference type="NCBI Taxonomy" id="1660183"/>
    <lineage>
        <taxon>Bacteria</taxon>
        <taxon>Bacillati</taxon>
        <taxon>Actinomycetota</taxon>
        <taxon>Actinomycetes</taxon>
        <taxon>Kineosporiales</taxon>
        <taxon>Kineosporiaceae</taxon>
        <taxon>Kineococcus</taxon>
    </lineage>
</organism>
<dbReference type="InterPro" id="IPR003660">
    <property type="entry name" value="HAMP_dom"/>
</dbReference>
<name>A0ABV4HXI6_9ACTN</name>
<evidence type="ECO:0000259" key="8">
    <source>
        <dbReference type="PROSITE" id="PS50885"/>
    </source>
</evidence>
<comment type="caution">
    <text evidence="9">The sequence shown here is derived from an EMBL/GenBank/DDBJ whole genome shotgun (WGS) entry which is preliminary data.</text>
</comment>
<evidence type="ECO:0000259" key="7">
    <source>
        <dbReference type="PROSITE" id="PS50111"/>
    </source>
</evidence>
<dbReference type="SMART" id="SM00304">
    <property type="entry name" value="HAMP"/>
    <property type="match status" value="1"/>
</dbReference>
<dbReference type="EMBL" id="JBGGTQ010000001">
    <property type="protein sequence ID" value="MEZ0490980.1"/>
    <property type="molecule type" value="Genomic_DNA"/>
</dbReference>
<dbReference type="Pfam" id="PF00672">
    <property type="entry name" value="HAMP"/>
    <property type="match status" value="1"/>
</dbReference>
<dbReference type="InterPro" id="IPR004089">
    <property type="entry name" value="MCPsignal_dom"/>
</dbReference>
<feature type="domain" description="Methyl-accepting transducer" evidence="7">
    <location>
        <begin position="278"/>
        <end position="507"/>
    </location>
</feature>
<reference evidence="9 10" key="1">
    <citation type="submission" date="2024-07" db="EMBL/GenBank/DDBJ databases">
        <authorList>
            <person name="Thanompreechachai J."/>
            <person name="Duangmal K."/>
        </authorList>
    </citation>
    <scope>NUCLEOTIDE SEQUENCE [LARGE SCALE GENOMIC DNA]</scope>
    <source>
        <strain evidence="9 10">TBRC 1896</strain>
    </source>
</reference>
<protein>
    <submittedName>
        <fullName evidence="9">Methyl-accepting chemotaxis protein</fullName>
    </submittedName>
</protein>
<keyword evidence="3 5" id="KW-0807">Transducer</keyword>
<dbReference type="PANTHER" id="PTHR32089:SF112">
    <property type="entry name" value="LYSOZYME-LIKE PROTEIN-RELATED"/>
    <property type="match status" value="1"/>
</dbReference>
<sequence>MSHSTAPVTARRRFTDRPVAVRIASSVLVGLVATGTVAGIAVHELAAERDHAVALHAAGEALQSAGKFQQLSSQARFDATLIAWVPGLDQDPTFTKAYTDDVAAVDALLQAVQAQAPRAQQPELATLSGRWTAWKSAQDQLVRLATSGDTPGAGAYYVSDVVPAWEAVQESLAALQDASAGGADAALTATQDAYAQGRLLVLLIALAGALGSLGVGILVARGITGSVREVGRVLGALREGDLTQDPAVSSRDEVGQMASALHDALAALRQTLRGVGQSSHELSRAAGELSSTSVAISRSADETAAQAAVVTTAASDVATSVQTAAAGGGEMELSIREIASNAAEAAAVAAQAVAEAESTTATMTRLGTSSREISDVVKAITSIAEQTNLLALNATIEAARAGESGKGFAVVAGEVKELAQETARATDDIARRVEAIQADTAGAVAAIGSISQTIARISDFQTTIASAVEEQTATTNEMSRSVTEAAGGVGEIASTISGVATSVRTTTDGVAQSRQNAEELARMSGELKTLVDRFRY</sequence>
<keyword evidence="2 6" id="KW-1133">Transmembrane helix</keyword>
<gene>
    <name evidence="9" type="ORF">AB2L28_01865</name>
</gene>
<proteinExistence type="inferred from homology"/>
<evidence type="ECO:0000256" key="2">
    <source>
        <dbReference type="ARBA" id="ARBA00022989"/>
    </source>
</evidence>
<feature type="domain" description="HAMP" evidence="8">
    <location>
        <begin position="221"/>
        <end position="273"/>
    </location>
</feature>
<dbReference type="PROSITE" id="PS50885">
    <property type="entry name" value="HAMP"/>
    <property type="match status" value="1"/>
</dbReference>
<dbReference type="Pfam" id="PF00015">
    <property type="entry name" value="MCPsignal"/>
    <property type="match status" value="1"/>
</dbReference>
<evidence type="ECO:0000313" key="10">
    <source>
        <dbReference type="Proteomes" id="UP001566476"/>
    </source>
</evidence>
<dbReference type="PANTHER" id="PTHR32089">
    <property type="entry name" value="METHYL-ACCEPTING CHEMOTAXIS PROTEIN MCPB"/>
    <property type="match status" value="1"/>
</dbReference>
<comment type="similarity">
    <text evidence="4">Belongs to the methyl-accepting chemotaxis (MCP) protein family.</text>
</comment>
<keyword evidence="10" id="KW-1185">Reference proteome</keyword>
<evidence type="ECO:0000313" key="9">
    <source>
        <dbReference type="EMBL" id="MEZ0490980.1"/>
    </source>
</evidence>
<evidence type="ECO:0000256" key="1">
    <source>
        <dbReference type="ARBA" id="ARBA00022692"/>
    </source>
</evidence>
<keyword evidence="6" id="KW-0472">Membrane</keyword>
<evidence type="ECO:0000256" key="5">
    <source>
        <dbReference type="PROSITE-ProRule" id="PRU00284"/>
    </source>
</evidence>
<dbReference type="PROSITE" id="PS50111">
    <property type="entry name" value="CHEMOTAXIS_TRANSDUC_2"/>
    <property type="match status" value="1"/>
</dbReference>
<dbReference type="CDD" id="cd06225">
    <property type="entry name" value="HAMP"/>
    <property type="match status" value="1"/>
</dbReference>
<evidence type="ECO:0000256" key="3">
    <source>
        <dbReference type="ARBA" id="ARBA00023224"/>
    </source>
</evidence>
<keyword evidence="1 6" id="KW-0812">Transmembrane</keyword>
<dbReference type="Gene3D" id="1.10.287.950">
    <property type="entry name" value="Methyl-accepting chemotaxis protein"/>
    <property type="match status" value="1"/>
</dbReference>
<dbReference type="SMART" id="SM00283">
    <property type="entry name" value="MA"/>
    <property type="match status" value="1"/>
</dbReference>
<evidence type="ECO:0000256" key="6">
    <source>
        <dbReference type="SAM" id="Phobius"/>
    </source>
</evidence>
<accession>A0ABV4HXI6</accession>
<evidence type="ECO:0000256" key="4">
    <source>
        <dbReference type="ARBA" id="ARBA00029447"/>
    </source>
</evidence>
<dbReference type="Proteomes" id="UP001566476">
    <property type="component" value="Unassembled WGS sequence"/>
</dbReference>
<dbReference type="SUPFAM" id="SSF58104">
    <property type="entry name" value="Methyl-accepting chemotaxis protein (MCP) signaling domain"/>
    <property type="match status" value="1"/>
</dbReference>
<feature type="transmembrane region" description="Helical" evidence="6">
    <location>
        <begin position="199"/>
        <end position="220"/>
    </location>
</feature>